<dbReference type="OrthoDB" id="2159131at2759"/>
<accession>A0A835D0T2</accession>
<dbReference type="AlphaFoldDB" id="A0A835D0T2"/>
<gene>
    <name evidence="3" type="ORF">HHK36_028672</name>
</gene>
<organism evidence="3 4">
    <name type="scientific">Tetracentron sinense</name>
    <name type="common">Spur-leaf</name>
    <dbReference type="NCBI Taxonomy" id="13715"/>
    <lineage>
        <taxon>Eukaryota</taxon>
        <taxon>Viridiplantae</taxon>
        <taxon>Streptophyta</taxon>
        <taxon>Embryophyta</taxon>
        <taxon>Tracheophyta</taxon>
        <taxon>Spermatophyta</taxon>
        <taxon>Magnoliopsida</taxon>
        <taxon>Trochodendrales</taxon>
        <taxon>Trochodendraceae</taxon>
        <taxon>Tetracentron</taxon>
    </lineage>
</organism>
<name>A0A835D0T2_TETSI</name>
<evidence type="ECO:0000259" key="2">
    <source>
        <dbReference type="SMART" id="SM01083"/>
    </source>
</evidence>
<evidence type="ECO:0000313" key="3">
    <source>
        <dbReference type="EMBL" id="KAF8379240.1"/>
    </source>
</evidence>
<proteinExistence type="predicted"/>
<evidence type="ECO:0000256" key="1">
    <source>
        <dbReference type="SAM" id="MobiDB-lite"/>
    </source>
</evidence>
<dbReference type="SMART" id="SM01083">
    <property type="entry name" value="Cir_N"/>
    <property type="match status" value="1"/>
</dbReference>
<dbReference type="PANTHER" id="PTHR31861:SF15">
    <property type="entry name" value="DUF577 DOMAIN-CONTAINING PROTEIN"/>
    <property type="match status" value="1"/>
</dbReference>
<protein>
    <recommendedName>
        <fullName evidence="2">CBF1-interacting co-repressor CIR N-terminal domain-containing protein</fullName>
    </recommendedName>
</protein>
<keyword evidence="4" id="KW-1185">Reference proteome</keyword>
<dbReference type="PANTHER" id="PTHR31861">
    <property type="entry name" value="OS10G0507500 PROTEIN"/>
    <property type="match status" value="1"/>
</dbReference>
<dbReference type="InterPro" id="IPR019339">
    <property type="entry name" value="CIR_N_dom"/>
</dbReference>
<feature type="domain" description="CBF1-interacting co-repressor CIR N-terminal" evidence="2">
    <location>
        <begin position="14"/>
        <end position="50"/>
    </location>
</feature>
<evidence type="ECO:0000313" key="4">
    <source>
        <dbReference type="Proteomes" id="UP000655225"/>
    </source>
</evidence>
<dbReference type="EMBL" id="JABCRI010000022">
    <property type="protein sequence ID" value="KAF8379240.1"/>
    <property type="molecule type" value="Genomic_DNA"/>
</dbReference>
<sequence>MGGHGGLNILPQKRWNVYRFDNREKVRQDEEAAAKEEQLKQEQSRKRDSEFRLEQLKIARGLPPAAQPGASVAPQSESESESKSNHINLFEGLKDFSSFGGAVEEEEEDVKKDRFKKKMKLKKEVVPKVVLPEDEKYRLGYGIAGKGVKAPWYLSRPSDDADAESGGNCAPSGSGKQEGGKNSGKKTLEQRNSSKEGLFPRLYDWLYGRKYLESLDPNLLPTNGVWFDEKTHTHQEYISTEEVVTLQTLSQQGNYIASNLRWIMEILVRTCVDSSSWFRRQEISVEMDFKTLNKTVKTGLDALSFKIETRFPDNLSEAIEHIIDLYYDTNLDTKLETLEQNLETKIGKLLDSHTGAVCSSQKLEFKFLNQNLDSRANKLDRRIDLLSDHLNKKLLSIQEAIGAREEEPSLVDPSRIVHNV</sequence>
<feature type="region of interest" description="Disordered" evidence="1">
    <location>
        <begin position="28"/>
        <end position="87"/>
    </location>
</feature>
<dbReference type="Proteomes" id="UP000655225">
    <property type="component" value="Unassembled WGS sequence"/>
</dbReference>
<feature type="compositionally biased region" description="Basic and acidic residues" evidence="1">
    <location>
        <begin position="28"/>
        <end position="57"/>
    </location>
</feature>
<reference evidence="3 4" key="1">
    <citation type="submission" date="2020-04" db="EMBL/GenBank/DDBJ databases">
        <title>Plant Genome Project.</title>
        <authorList>
            <person name="Zhang R.-G."/>
        </authorList>
    </citation>
    <scope>NUCLEOTIDE SEQUENCE [LARGE SCALE GENOMIC DNA]</scope>
    <source>
        <strain evidence="3">YNK0</strain>
        <tissue evidence="3">Leaf</tissue>
    </source>
</reference>
<comment type="caution">
    <text evidence="3">The sequence shown here is derived from an EMBL/GenBank/DDBJ whole genome shotgun (WGS) entry which is preliminary data.</text>
</comment>
<feature type="region of interest" description="Disordered" evidence="1">
    <location>
        <begin position="158"/>
        <end position="192"/>
    </location>
</feature>